<feature type="domain" description="Gfo/Idh/MocA-like oxidoreductase C-terminal" evidence="2">
    <location>
        <begin position="131"/>
        <end position="327"/>
    </location>
</feature>
<gene>
    <name evidence="3" type="ORF">SPIROBIBN47_150038</name>
</gene>
<sequence>MKIGIIGTGFMGSTHAGAWKKTGAKIAGFLADPPSEAEQIAREYGAHVFSSLEELIESVDVVDICSPTHLHSDMAIAAARAGRHIVCEKPLARTVEQGEAILDACRIAGVRLFVAHVVRYFPEYALAAARVHAGDIGKVGTAQYRRLSYRPKKPVGNWFLDEEKSGGILLDLMIHDFDIARWIAGDVVSVYAKKVSSFRKESPADYGMVILTHASGALSHVAGAWAYPPPVFRTGFEVCGDAGVIQHDSDSESPIEALLKQEKSEAPDVGLPASPLAESPYDLEIADFYRCLIEGGEPRVSAADGLAALKIACAAIESAKTGQVIALDSRREEARQAELELTGELATSKGGQR</sequence>
<evidence type="ECO:0000259" key="2">
    <source>
        <dbReference type="Pfam" id="PF02894"/>
    </source>
</evidence>
<dbReference type="Gene3D" id="3.40.50.720">
    <property type="entry name" value="NAD(P)-binding Rossmann-like Domain"/>
    <property type="match status" value="1"/>
</dbReference>
<dbReference type="GO" id="GO:0000166">
    <property type="term" value="F:nucleotide binding"/>
    <property type="evidence" value="ECO:0007669"/>
    <property type="project" value="InterPro"/>
</dbReference>
<dbReference type="InterPro" id="IPR000683">
    <property type="entry name" value="Gfo/Idh/MocA-like_OxRdtase_N"/>
</dbReference>
<dbReference type="EMBL" id="FWDM01000007">
    <property type="protein sequence ID" value="SLM10536.1"/>
    <property type="molecule type" value="Genomic_DNA"/>
</dbReference>
<reference evidence="3" key="1">
    <citation type="submission" date="2017-02" db="EMBL/GenBank/DDBJ databases">
        <authorList>
            <person name="Regsiter A."/>
            <person name="William W."/>
        </authorList>
    </citation>
    <scope>NUCLEOTIDE SEQUENCE</scope>
    <source>
        <strain evidence="3">Bib</strain>
    </source>
</reference>
<organism evidence="3">
    <name type="scientific">uncultured spirochete</name>
    <dbReference type="NCBI Taxonomy" id="156406"/>
    <lineage>
        <taxon>Bacteria</taxon>
        <taxon>Pseudomonadati</taxon>
        <taxon>Spirochaetota</taxon>
        <taxon>Spirochaetia</taxon>
        <taxon>Spirochaetales</taxon>
        <taxon>environmental samples</taxon>
    </lineage>
</organism>
<dbReference type="Pfam" id="PF01408">
    <property type="entry name" value="GFO_IDH_MocA"/>
    <property type="match status" value="1"/>
</dbReference>
<feature type="domain" description="Gfo/Idh/MocA-like oxidoreductase N-terminal" evidence="1">
    <location>
        <begin position="1"/>
        <end position="116"/>
    </location>
</feature>
<dbReference type="SUPFAM" id="SSF55347">
    <property type="entry name" value="Glyceraldehyde-3-phosphate dehydrogenase-like, C-terminal domain"/>
    <property type="match status" value="1"/>
</dbReference>
<dbReference type="InterPro" id="IPR036291">
    <property type="entry name" value="NAD(P)-bd_dom_sf"/>
</dbReference>
<dbReference type="PANTHER" id="PTHR43377">
    <property type="entry name" value="BILIVERDIN REDUCTASE A"/>
    <property type="match status" value="1"/>
</dbReference>
<dbReference type="SUPFAM" id="SSF51735">
    <property type="entry name" value="NAD(P)-binding Rossmann-fold domains"/>
    <property type="match status" value="1"/>
</dbReference>
<accession>A0A3P3XFY0</accession>
<dbReference type="Pfam" id="PF02894">
    <property type="entry name" value="GFO_IDH_MocA_C"/>
    <property type="match status" value="1"/>
</dbReference>
<proteinExistence type="predicted"/>
<dbReference type="InterPro" id="IPR051450">
    <property type="entry name" value="Gfo/Idh/MocA_Oxidoreductases"/>
</dbReference>
<protein>
    <submittedName>
        <fullName evidence="3">Putative dehydrogenase</fullName>
    </submittedName>
</protein>
<evidence type="ECO:0000313" key="3">
    <source>
        <dbReference type="EMBL" id="SLM10536.1"/>
    </source>
</evidence>
<name>A0A3P3XFY0_9SPIR</name>
<evidence type="ECO:0000259" key="1">
    <source>
        <dbReference type="Pfam" id="PF01408"/>
    </source>
</evidence>
<dbReference type="InterPro" id="IPR004104">
    <property type="entry name" value="Gfo/Idh/MocA-like_OxRdtase_C"/>
</dbReference>
<dbReference type="PANTHER" id="PTHR43377:SF1">
    <property type="entry name" value="BILIVERDIN REDUCTASE A"/>
    <property type="match status" value="1"/>
</dbReference>
<dbReference type="Gene3D" id="3.30.360.10">
    <property type="entry name" value="Dihydrodipicolinate Reductase, domain 2"/>
    <property type="match status" value="1"/>
</dbReference>
<dbReference type="AlphaFoldDB" id="A0A3P3XFY0"/>